<feature type="compositionally biased region" description="Basic and acidic residues" evidence="1">
    <location>
        <begin position="13"/>
        <end position="23"/>
    </location>
</feature>
<comment type="caution">
    <text evidence="2">The sequence shown here is derived from an EMBL/GenBank/DDBJ whole genome shotgun (WGS) entry which is preliminary data.</text>
</comment>
<feature type="compositionally biased region" description="Basic and acidic residues" evidence="1">
    <location>
        <begin position="87"/>
        <end position="98"/>
    </location>
</feature>
<feature type="region of interest" description="Disordered" evidence="1">
    <location>
        <begin position="1"/>
        <end position="271"/>
    </location>
</feature>
<evidence type="ECO:0000313" key="2">
    <source>
        <dbReference type="EMBL" id="GAA4878876.1"/>
    </source>
</evidence>
<evidence type="ECO:0000313" key="3">
    <source>
        <dbReference type="Proteomes" id="UP001500457"/>
    </source>
</evidence>
<keyword evidence="3" id="KW-1185">Reference proteome</keyword>
<dbReference type="Proteomes" id="UP001500457">
    <property type="component" value="Unassembled WGS sequence"/>
</dbReference>
<reference evidence="3" key="1">
    <citation type="journal article" date="2019" name="Int. J. Syst. Evol. Microbiol.">
        <title>The Global Catalogue of Microorganisms (GCM) 10K type strain sequencing project: providing services to taxonomists for standard genome sequencing and annotation.</title>
        <authorList>
            <consortium name="The Broad Institute Genomics Platform"/>
            <consortium name="The Broad Institute Genome Sequencing Center for Infectious Disease"/>
            <person name="Wu L."/>
            <person name="Ma J."/>
        </authorList>
    </citation>
    <scope>NUCLEOTIDE SEQUENCE [LARGE SCALE GENOMIC DNA]</scope>
    <source>
        <strain evidence="3">JCM 17983</strain>
    </source>
</reference>
<sequence length="271" mass="28969">MWQWQGGAVGGRSLDEYGGESRHVASSYAGPLVEPESPRTSESRTSVPDPTLPGQRWGCAQDVVPGSSATVRGDWEPTPIFQAVASEWERHQRDDVGGHRRGSPPALEEDHVAWAPAPRVRTGPLPVQRPRDPGRTRDLPAVPAVPPPPPRGARVVDVAGRQVLGVAPSGERAPSGWVPEPRSGSGPLPVQRPRDASGRDVYPAGMVPPPNRSIDEELTRRAQRRRRPLATSTAEGGRHALKPRDGDEPTLREDLNTIGAASGASTSSEST</sequence>
<dbReference type="EMBL" id="BAABHQ010000008">
    <property type="protein sequence ID" value="GAA4878876.1"/>
    <property type="molecule type" value="Genomic_DNA"/>
</dbReference>
<protein>
    <submittedName>
        <fullName evidence="2">Uncharacterized protein</fullName>
    </submittedName>
</protein>
<feature type="compositionally biased region" description="Basic and acidic residues" evidence="1">
    <location>
        <begin position="236"/>
        <end position="255"/>
    </location>
</feature>
<feature type="compositionally biased region" description="Basic and acidic residues" evidence="1">
    <location>
        <begin position="129"/>
        <end position="138"/>
    </location>
</feature>
<feature type="compositionally biased region" description="Low complexity" evidence="1">
    <location>
        <begin position="259"/>
        <end position="271"/>
    </location>
</feature>
<evidence type="ECO:0000256" key="1">
    <source>
        <dbReference type="SAM" id="MobiDB-lite"/>
    </source>
</evidence>
<gene>
    <name evidence="2" type="ORF">GCM10023203_31800</name>
</gene>
<proteinExistence type="predicted"/>
<name>A0ABP9EH95_9PSEU</name>
<organism evidence="2 3">
    <name type="scientific">Actinomycetospora straminea</name>
    <dbReference type="NCBI Taxonomy" id="663607"/>
    <lineage>
        <taxon>Bacteria</taxon>
        <taxon>Bacillati</taxon>
        <taxon>Actinomycetota</taxon>
        <taxon>Actinomycetes</taxon>
        <taxon>Pseudonocardiales</taxon>
        <taxon>Pseudonocardiaceae</taxon>
        <taxon>Actinomycetospora</taxon>
    </lineage>
</organism>
<accession>A0ABP9EH95</accession>